<dbReference type="AlphaFoldDB" id="F5ITQ0"/>
<dbReference type="HOGENOM" id="CLU_1203280_0_0_10"/>
<protein>
    <submittedName>
        <fullName evidence="1">Uncharacterized protein</fullName>
    </submittedName>
</protein>
<proteinExistence type="predicted"/>
<name>F5ITQ0_9BACT</name>
<reference evidence="1 2" key="1">
    <citation type="submission" date="2011-04" db="EMBL/GenBank/DDBJ databases">
        <title>The Genome Sequence of Dysgonomonas gadei ATCC BAA-286.</title>
        <authorList>
            <consortium name="The Broad Institute Genome Sequencing Platform"/>
            <person name="Earl A."/>
            <person name="Ward D."/>
            <person name="Feldgarden M."/>
            <person name="Gevers D."/>
            <person name="Pudlo N."/>
            <person name="Martens E."/>
            <person name="Allen-Vercoe E."/>
            <person name="Young S.K."/>
            <person name="Zeng Q."/>
            <person name="Gargeya S."/>
            <person name="Fitzgerald M."/>
            <person name="Haas B."/>
            <person name="Abouelleil A."/>
            <person name="Alvarado L."/>
            <person name="Arachchi H.M."/>
            <person name="Berlin A."/>
            <person name="Brown A."/>
            <person name="Chapman S.B."/>
            <person name="Chen Z."/>
            <person name="Dunbar C."/>
            <person name="Freedman E."/>
            <person name="Gearin G."/>
            <person name="Gellesch M."/>
            <person name="Goldberg J."/>
            <person name="Griggs A."/>
            <person name="Gujja S."/>
            <person name="Heiman D."/>
            <person name="Howarth C."/>
            <person name="Larson L."/>
            <person name="Lui A."/>
            <person name="MacDonald P.J.P."/>
            <person name="Mehta T."/>
            <person name="Montmayeur A."/>
            <person name="Murphy C."/>
            <person name="Neiman D."/>
            <person name="Pearson M."/>
            <person name="Priest M."/>
            <person name="Roberts A."/>
            <person name="Saif S."/>
            <person name="Shea T."/>
            <person name="Shenoy N."/>
            <person name="Sisk P."/>
            <person name="Stolte C."/>
            <person name="Sykes S."/>
            <person name="Yandava C."/>
            <person name="Wortman J."/>
            <person name="Nusbaum C."/>
            <person name="Birren B."/>
        </authorList>
    </citation>
    <scope>NUCLEOTIDE SEQUENCE [LARGE SCALE GENOMIC DNA]</scope>
    <source>
        <strain evidence="1 2">ATCC BAA-286</strain>
    </source>
</reference>
<evidence type="ECO:0000313" key="1">
    <source>
        <dbReference type="EMBL" id="EGJ99434.1"/>
    </source>
</evidence>
<dbReference type="EMBL" id="ADLV01000006">
    <property type="protein sequence ID" value="EGJ99434.1"/>
    <property type="molecule type" value="Genomic_DNA"/>
</dbReference>
<organism evidence="1 2">
    <name type="scientific">Dysgonomonas gadei ATCC BAA-286</name>
    <dbReference type="NCBI Taxonomy" id="742766"/>
    <lineage>
        <taxon>Bacteria</taxon>
        <taxon>Pseudomonadati</taxon>
        <taxon>Bacteroidota</taxon>
        <taxon>Bacteroidia</taxon>
        <taxon>Bacteroidales</taxon>
        <taxon>Dysgonomonadaceae</taxon>
        <taxon>Dysgonomonas</taxon>
    </lineage>
</organism>
<sequence>MLQIEFNDQKISVPQSWADLCLADYEKWFKHRPEGKMEYLHFIAGICKLDSEWLLNSPTQLFDAISDAVGFIFDTDLEPATKVSIDGRDFFISLSDKLTLGEWIDIEETLNSDSETKISETLAIVCRPAGESYNPDTAAARKEVFRNLSCDKALPLLAFFLHRKKESEAILHHYSTVVAQANRFLKDTKTFVINGGGIKRLPIWQRIKYTYLTKSLERQLSKFSDSSFTG</sequence>
<accession>F5ITQ0</accession>
<dbReference type="Proteomes" id="UP000004913">
    <property type="component" value="Unassembled WGS sequence"/>
</dbReference>
<keyword evidence="2" id="KW-1185">Reference proteome</keyword>
<dbReference type="OrthoDB" id="995915at2"/>
<gene>
    <name evidence="1" type="ORF">HMPREF9455_00467</name>
</gene>
<dbReference type="eggNOG" id="ENOG5033RDM">
    <property type="taxonomic scope" value="Bacteria"/>
</dbReference>
<dbReference type="RefSeq" id="WP_006797974.1">
    <property type="nucleotide sequence ID" value="NZ_GL891979.1"/>
</dbReference>
<comment type="caution">
    <text evidence="1">The sequence shown here is derived from an EMBL/GenBank/DDBJ whole genome shotgun (WGS) entry which is preliminary data.</text>
</comment>
<evidence type="ECO:0000313" key="2">
    <source>
        <dbReference type="Proteomes" id="UP000004913"/>
    </source>
</evidence>